<proteinExistence type="predicted"/>
<organism evidence="6 7">
    <name type="scientific">Rhizoctonia solani</name>
    <dbReference type="NCBI Taxonomy" id="456999"/>
    <lineage>
        <taxon>Eukaryota</taxon>
        <taxon>Fungi</taxon>
        <taxon>Dikarya</taxon>
        <taxon>Basidiomycota</taxon>
        <taxon>Agaricomycotina</taxon>
        <taxon>Agaricomycetes</taxon>
        <taxon>Cantharellales</taxon>
        <taxon>Ceratobasidiaceae</taxon>
        <taxon>Rhizoctonia</taxon>
    </lineage>
</organism>
<dbReference type="AlphaFoldDB" id="A0A8H3HTZ6"/>
<evidence type="ECO:0000259" key="5">
    <source>
        <dbReference type="PROSITE" id="PS50011"/>
    </source>
</evidence>
<dbReference type="GO" id="GO:0004674">
    <property type="term" value="F:protein serine/threonine kinase activity"/>
    <property type="evidence" value="ECO:0007669"/>
    <property type="project" value="TreeGrafter"/>
</dbReference>
<accession>A0A8H3HTZ6</accession>
<evidence type="ECO:0000256" key="2">
    <source>
        <dbReference type="ARBA" id="ARBA00022741"/>
    </source>
</evidence>
<feature type="domain" description="Protein kinase" evidence="5">
    <location>
        <begin position="1"/>
        <end position="371"/>
    </location>
</feature>
<evidence type="ECO:0000256" key="4">
    <source>
        <dbReference type="ARBA" id="ARBA00022840"/>
    </source>
</evidence>
<comment type="caution">
    <text evidence="6">The sequence shown here is derived from an EMBL/GenBank/DDBJ whole genome shotgun (WGS) entry which is preliminary data.</text>
</comment>
<dbReference type="PANTHER" id="PTHR43289">
    <property type="entry name" value="MITOGEN-ACTIVATED PROTEIN KINASE KINASE KINASE 20-RELATED"/>
    <property type="match status" value="1"/>
</dbReference>
<keyword evidence="3" id="KW-0418">Kinase</keyword>
<dbReference type="EMBL" id="CAJMWV010009908">
    <property type="protein sequence ID" value="CAE6540526.1"/>
    <property type="molecule type" value="Genomic_DNA"/>
</dbReference>
<dbReference type="InterPro" id="IPR011009">
    <property type="entry name" value="Kinase-like_dom_sf"/>
</dbReference>
<dbReference type="Gene3D" id="1.10.510.10">
    <property type="entry name" value="Transferase(Phosphotransferase) domain 1"/>
    <property type="match status" value="1"/>
</dbReference>
<dbReference type="SUPFAM" id="SSF56112">
    <property type="entry name" value="Protein kinase-like (PK-like)"/>
    <property type="match status" value="1"/>
</dbReference>
<name>A0A8H3HTZ6_9AGAM</name>
<dbReference type="GO" id="GO:0005524">
    <property type="term" value="F:ATP binding"/>
    <property type="evidence" value="ECO:0007669"/>
    <property type="project" value="UniProtKB-KW"/>
</dbReference>
<dbReference type="Proteomes" id="UP000663831">
    <property type="component" value="Unassembled WGS sequence"/>
</dbReference>
<dbReference type="SMART" id="SM00220">
    <property type="entry name" value="S_TKc"/>
    <property type="match status" value="1"/>
</dbReference>
<reference evidence="6" key="1">
    <citation type="submission" date="2021-01" db="EMBL/GenBank/DDBJ databases">
        <authorList>
            <person name="Kaushik A."/>
        </authorList>
    </citation>
    <scope>NUCLEOTIDE SEQUENCE</scope>
    <source>
        <strain evidence="6">AG3-1AP</strain>
    </source>
</reference>
<dbReference type="Pfam" id="PF00069">
    <property type="entry name" value="Pkinase"/>
    <property type="match status" value="1"/>
</dbReference>
<keyword evidence="4" id="KW-0067">ATP-binding</keyword>
<keyword evidence="1" id="KW-0808">Transferase</keyword>
<dbReference type="PROSITE" id="PS50011">
    <property type="entry name" value="PROTEIN_KINASE_DOM"/>
    <property type="match status" value="1"/>
</dbReference>
<dbReference type="PANTHER" id="PTHR43289:SF6">
    <property type="entry name" value="SERINE_THREONINE-PROTEIN KINASE NEKL-3"/>
    <property type="match status" value="1"/>
</dbReference>
<evidence type="ECO:0000256" key="1">
    <source>
        <dbReference type="ARBA" id="ARBA00022679"/>
    </source>
</evidence>
<dbReference type="InterPro" id="IPR000719">
    <property type="entry name" value="Prot_kinase_dom"/>
</dbReference>
<evidence type="ECO:0000313" key="6">
    <source>
        <dbReference type="EMBL" id="CAE6540526.1"/>
    </source>
</evidence>
<dbReference type="Gene3D" id="3.30.200.20">
    <property type="entry name" value="Phosphorylase Kinase, domain 1"/>
    <property type="match status" value="1"/>
</dbReference>
<gene>
    <name evidence="6" type="ORF">RDB_LOCUS174660</name>
</gene>
<evidence type="ECO:0000313" key="7">
    <source>
        <dbReference type="Proteomes" id="UP000663831"/>
    </source>
</evidence>
<keyword evidence="2" id="KW-0547">Nucleotide-binding</keyword>
<protein>
    <recommendedName>
        <fullName evidence="5">Protein kinase domain-containing protein</fullName>
    </recommendedName>
</protein>
<evidence type="ECO:0000256" key="3">
    <source>
        <dbReference type="ARBA" id="ARBA00022777"/>
    </source>
</evidence>
<sequence length="371" mass="43262">MATAEGVINIFSTPEHRSEAEERWVSFQPYLLSKGYRLRARYQPDWVPSWKEDDVDALDCEDSVDCRPVRVIDAVRIEDGRRVMIKMIIRPQQGRKGLKELELLRHFSTAPIKDDPSNHVVPCLDSFPIPDADGCFVVMPLLGRYKYPSFFNFAEVHDFLQQIFEASWGLIFLHNHSVAHCDIASNNIMMDASTLYTEPIHPFHYQFSFDMRRRLHPKYIRSQVRIRYYYIDLGYAKWFKEPSAGQKVLADPARLMAPEQIPGSPYDPFLGDVFQLGAVIRRDLSQEVPGLRFLEPLTRKMTYPEPSKRPLLKEAQASMNTAFLGLSGWTYRRPFIPKGSRFKDYYRLVLIGVLAELEYWMKRFLNLLKLV</sequence>